<keyword evidence="2" id="KW-0812">Transmembrane</keyword>
<proteinExistence type="predicted"/>
<dbReference type="Proteomes" id="UP000694890">
    <property type="component" value="Linkage group LG5"/>
</dbReference>
<protein>
    <submittedName>
        <fullName evidence="4">Uncharacterized protein LOC108896564 isoform X1</fullName>
    </submittedName>
</protein>
<feature type="compositionally biased region" description="Polar residues" evidence="1">
    <location>
        <begin position="83"/>
        <end position="95"/>
    </location>
</feature>
<gene>
    <name evidence="4" type="primary">LOC108896564</name>
</gene>
<evidence type="ECO:0000313" key="3">
    <source>
        <dbReference type="Proteomes" id="UP000694890"/>
    </source>
</evidence>
<dbReference type="GeneID" id="108896564"/>
<name>A0AAJ7VFK7_LATCA</name>
<accession>A0AAJ7VFK7</accession>
<keyword evidence="2" id="KW-0472">Membrane</keyword>
<evidence type="ECO:0000313" key="4">
    <source>
        <dbReference type="RefSeq" id="XP_018551264.1"/>
    </source>
</evidence>
<keyword evidence="2" id="KW-1133">Transmembrane helix</keyword>
<evidence type="ECO:0000256" key="2">
    <source>
        <dbReference type="SAM" id="Phobius"/>
    </source>
</evidence>
<dbReference type="KEGG" id="lcf:108896564"/>
<feature type="region of interest" description="Disordered" evidence="1">
    <location>
        <begin position="83"/>
        <end position="103"/>
    </location>
</feature>
<reference evidence="4" key="1">
    <citation type="submission" date="2025-08" db="UniProtKB">
        <authorList>
            <consortium name="RefSeq"/>
        </authorList>
    </citation>
    <scope>IDENTIFICATION</scope>
    <source>
        <tissue evidence="4">Brain</tissue>
    </source>
</reference>
<dbReference type="AlphaFoldDB" id="A0AAJ7VFK7"/>
<evidence type="ECO:0000256" key="1">
    <source>
        <dbReference type="SAM" id="MobiDB-lite"/>
    </source>
</evidence>
<organism evidence="3 4">
    <name type="scientific">Lates calcarifer</name>
    <name type="common">Barramundi</name>
    <name type="synonym">Holocentrus calcarifer</name>
    <dbReference type="NCBI Taxonomy" id="8187"/>
    <lineage>
        <taxon>Eukaryota</taxon>
        <taxon>Metazoa</taxon>
        <taxon>Chordata</taxon>
        <taxon>Craniata</taxon>
        <taxon>Vertebrata</taxon>
        <taxon>Euteleostomi</taxon>
        <taxon>Actinopterygii</taxon>
        <taxon>Neopterygii</taxon>
        <taxon>Teleostei</taxon>
        <taxon>Neoteleostei</taxon>
        <taxon>Acanthomorphata</taxon>
        <taxon>Carangaria</taxon>
        <taxon>Carangaria incertae sedis</taxon>
        <taxon>Centropomidae</taxon>
        <taxon>Lates</taxon>
    </lineage>
</organism>
<sequence length="361" mass="40957">MTRAALAKLLILVILAFIICLPEFFSLYRVSKVNFLCLPYRPCEQGNQVKRGESGKIRDAEIKRTDECNPPWTAEWVKREQACTQESESNITDPASDSRSDDSEKSWFMCQADTDMAELHSNISSSATALTVHLEVSVELRLDNAKTLNLTLYGHSNYSSLDLHPPEEEDKDKRKDDEGQKAFYCCLPVLPTSESANQSRCLLWLANQTVSTATAKEKLPWKRTQKDEWQCIFRVLWLALLCVVFLVIVTTVLGQIYFGKQPHKKPTLSPVYSLTGQQLNGEERHTEFITPKGTVLHFYGSRPWSELSPIEEVDTQEDIETLLDGNVDLCYTANLHHRVHPSTSAFTEEPLGEKSTEIDLK</sequence>
<feature type="transmembrane region" description="Helical" evidence="2">
    <location>
        <begin position="235"/>
        <end position="258"/>
    </location>
</feature>
<dbReference type="RefSeq" id="XP_018551264.1">
    <property type="nucleotide sequence ID" value="XM_018695748.2"/>
</dbReference>